<dbReference type="PANTHER" id="PTHR31297">
    <property type="entry name" value="GLUCAN ENDO-1,6-BETA-GLUCOSIDASE B"/>
    <property type="match status" value="1"/>
</dbReference>
<dbReference type="GO" id="GO:0071555">
    <property type="term" value="P:cell wall organization"/>
    <property type="evidence" value="ECO:0007669"/>
    <property type="project" value="UniProtKB-KW"/>
</dbReference>
<evidence type="ECO:0000256" key="9">
    <source>
        <dbReference type="ARBA" id="ARBA00023295"/>
    </source>
</evidence>
<evidence type="ECO:0000256" key="4">
    <source>
        <dbReference type="ARBA" id="ARBA00011245"/>
    </source>
</evidence>
<comment type="subunit">
    <text evidence="4">Monomer.</text>
</comment>
<evidence type="ECO:0000256" key="8">
    <source>
        <dbReference type="ARBA" id="ARBA00023211"/>
    </source>
</evidence>
<keyword evidence="7 16" id="KW-0378">Hydrolase</keyword>
<keyword evidence="8" id="KW-0464">Manganese</keyword>
<comment type="function">
    <text evidence="12">Beta-glucanases participate in the metabolism of beta-glucan, the main structural component of the cell wall. It could also function biosynthetically as a transglycosylase.</text>
</comment>
<sequence length="415" mass="46174">MRAHLTLTAAALFLSLTRAIPTNQHTNHQSSQQSHHVVAKPNINTPKYINWRNHTGYGVNLGGWLIQESTIDTTWWKTNAGNASDEWTMCENLGSKCGPILEQRYKTWIKTTDIDTLASAGVTILRIPTTYAAWIHLPGSAHYHGHQQAHLRRIAEYAIKQHGMHVVIDIHSLPGGTNGLDIGEAVGHWGWYNNATALEWSLRAVDAVVEFIVDSDVPWGYTLEPINEPVDNRDFSTFGTPAALSDAGAKWLVKYIRAVIARVEAVDRRIPVMVQGSFKPERYWSPFFEGGANVVFDAHHYYFQYENATSANIGRFVCDDARDSLSDGKFPVFVGEWAIEAGGSNSLELRGEALRAGLSAWAQFTQGSTFWTAKFHSDVEVAGGAGKGIKQDYWNFEEMIAAGYLDGEVLQKDYC</sequence>
<dbReference type="GO" id="GO:0005576">
    <property type="term" value="C:extracellular region"/>
    <property type="evidence" value="ECO:0007669"/>
    <property type="project" value="UniProtKB-SubCell"/>
</dbReference>
<evidence type="ECO:0000256" key="5">
    <source>
        <dbReference type="ARBA" id="ARBA00022525"/>
    </source>
</evidence>
<accession>A0A1V6Q5M2</accession>
<evidence type="ECO:0000313" key="19">
    <source>
        <dbReference type="EMBL" id="OQD84541.1"/>
    </source>
</evidence>
<evidence type="ECO:0000256" key="3">
    <source>
        <dbReference type="ARBA" id="ARBA00005641"/>
    </source>
</evidence>
<feature type="signal peptide" evidence="17">
    <location>
        <begin position="1"/>
        <end position="19"/>
    </location>
</feature>
<evidence type="ECO:0000256" key="12">
    <source>
        <dbReference type="ARBA" id="ARBA00037254"/>
    </source>
</evidence>
<evidence type="ECO:0000256" key="1">
    <source>
        <dbReference type="ARBA" id="ARBA00001936"/>
    </source>
</evidence>
<evidence type="ECO:0000256" key="13">
    <source>
        <dbReference type="ARBA" id="ARBA00038929"/>
    </source>
</evidence>
<dbReference type="GO" id="GO:0004338">
    <property type="term" value="F:glucan exo-1,3-beta-glucosidase activity"/>
    <property type="evidence" value="ECO:0007669"/>
    <property type="project" value="UniProtKB-EC"/>
</dbReference>
<evidence type="ECO:0000256" key="7">
    <source>
        <dbReference type="ARBA" id="ARBA00022801"/>
    </source>
</evidence>
<dbReference type="Proteomes" id="UP000191672">
    <property type="component" value="Unassembled WGS sequence"/>
</dbReference>
<dbReference type="EC" id="3.2.1.58" evidence="13"/>
<dbReference type="GO" id="GO:0009986">
    <property type="term" value="C:cell surface"/>
    <property type="evidence" value="ECO:0007669"/>
    <property type="project" value="TreeGrafter"/>
</dbReference>
<dbReference type="OrthoDB" id="1887033at2759"/>
<evidence type="ECO:0000256" key="15">
    <source>
        <dbReference type="ARBA" id="ARBA00041265"/>
    </source>
</evidence>
<reference evidence="20" key="1">
    <citation type="journal article" date="2017" name="Nat. Microbiol.">
        <title>Global analysis of biosynthetic gene clusters reveals vast potential of secondary metabolite production in Penicillium species.</title>
        <authorList>
            <person name="Nielsen J.C."/>
            <person name="Grijseels S."/>
            <person name="Prigent S."/>
            <person name="Ji B."/>
            <person name="Dainat J."/>
            <person name="Nielsen K.F."/>
            <person name="Frisvad J.C."/>
            <person name="Workman M."/>
            <person name="Nielsen J."/>
        </authorList>
    </citation>
    <scope>NUCLEOTIDE SEQUENCE [LARGE SCALE GENOMIC DNA]</scope>
    <source>
        <strain evidence="20">IBT 31811</strain>
    </source>
</reference>
<evidence type="ECO:0000313" key="20">
    <source>
        <dbReference type="Proteomes" id="UP000191672"/>
    </source>
</evidence>
<dbReference type="Gene3D" id="3.20.20.80">
    <property type="entry name" value="Glycosidases"/>
    <property type="match status" value="1"/>
</dbReference>
<keyword evidence="5" id="KW-0964">Secreted</keyword>
<dbReference type="PANTHER" id="PTHR31297:SF1">
    <property type="entry name" value="GLUCAN 1,3-BETA-GLUCOSIDASE I_II-RELATED"/>
    <property type="match status" value="1"/>
</dbReference>
<gene>
    <name evidence="19" type="ORF">PENANT_c012G04747</name>
</gene>
<evidence type="ECO:0000256" key="16">
    <source>
        <dbReference type="RuleBase" id="RU361153"/>
    </source>
</evidence>
<dbReference type="InterPro" id="IPR050386">
    <property type="entry name" value="Glycosyl_hydrolase_5"/>
</dbReference>
<dbReference type="InterPro" id="IPR017853">
    <property type="entry name" value="GH"/>
</dbReference>
<keyword evidence="9 16" id="KW-0326">Glycosidase</keyword>
<evidence type="ECO:0000256" key="14">
    <source>
        <dbReference type="ARBA" id="ARBA00041261"/>
    </source>
</evidence>
<name>A0A1V6Q5M2_9EURO</name>
<comment type="subcellular location">
    <subcellularLocation>
        <location evidence="2">Secreted</location>
    </subcellularLocation>
</comment>
<keyword evidence="20" id="KW-1185">Reference proteome</keyword>
<comment type="catalytic activity">
    <reaction evidence="11">
        <text>Successive hydrolysis of beta-D-glucose units from the non-reducing ends of (1-&gt;3)-beta-D-glucans, releasing alpha-glucose.</text>
        <dbReference type="EC" id="3.2.1.58"/>
    </reaction>
</comment>
<feature type="chain" id="PRO_5012528680" description="glucan 1,3-beta-glucosidase" evidence="17">
    <location>
        <begin position="20"/>
        <end position="415"/>
    </location>
</feature>
<organism evidence="19 20">
    <name type="scientific">Penicillium antarcticum</name>
    <dbReference type="NCBI Taxonomy" id="416450"/>
    <lineage>
        <taxon>Eukaryota</taxon>
        <taxon>Fungi</taxon>
        <taxon>Dikarya</taxon>
        <taxon>Ascomycota</taxon>
        <taxon>Pezizomycotina</taxon>
        <taxon>Eurotiomycetes</taxon>
        <taxon>Eurotiomycetidae</taxon>
        <taxon>Eurotiales</taxon>
        <taxon>Aspergillaceae</taxon>
        <taxon>Penicillium</taxon>
    </lineage>
</organism>
<keyword evidence="10" id="KW-0961">Cell wall biogenesis/degradation</keyword>
<evidence type="ECO:0000256" key="2">
    <source>
        <dbReference type="ARBA" id="ARBA00004613"/>
    </source>
</evidence>
<proteinExistence type="inferred from homology"/>
<feature type="domain" description="Glycoside hydrolase family 5" evidence="18">
    <location>
        <begin position="109"/>
        <end position="349"/>
    </location>
</feature>
<protein>
    <recommendedName>
        <fullName evidence="13">glucan 1,3-beta-glucosidase</fullName>
        <ecNumber evidence="13">3.2.1.58</ecNumber>
    </recommendedName>
    <alternativeName>
        <fullName evidence="15">Exo-1,3-beta-glucanase 1</fullName>
    </alternativeName>
    <alternativeName>
        <fullName evidence="14">Exo-1,3-beta-glucanase A</fullName>
    </alternativeName>
</protein>
<dbReference type="AlphaFoldDB" id="A0A1V6Q5M2"/>
<evidence type="ECO:0000259" key="18">
    <source>
        <dbReference type="Pfam" id="PF00150"/>
    </source>
</evidence>
<comment type="similarity">
    <text evidence="3 16">Belongs to the glycosyl hydrolase 5 (cellulase A) family.</text>
</comment>
<evidence type="ECO:0000256" key="6">
    <source>
        <dbReference type="ARBA" id="ARBA00022729"/>
    </source>
</evidence>
<dbReference type="Pfam" id="PF00150">
    <property type="entry name" value="Cellulase"/>
    <property type="match status" value="1"/>
</dbReference>
<evidence type="ECO:0000256" key="17">
    <source>
        <dbReference type="SAM" id="SignalP"/>
    </source>
</evidence>
<dbReference type="EMBL" id="MDYN01000012">
    <property type="protein sequence ID" value="OQD84541.1"/>
    <property type="molecule type" value="Genomic_DNA"/>
</dbReference>
<dbReference type="InterPro" id="IPR001547">
    <property type="entry name" value="Glyco_hydro_5"/>
</dbReference>
<evidence type="ECO:0000256" key="11">
    <source>
        <dbReference type="ARBA" id="ARBA00036824"/>
    </source>
</evidence>
<comment type="caution">
    <text evidence="19">The sequence shown here is derived from an EMBL/GenBank/DDBJ whole genome shotgun (WGS) entry which is preliminary data.</text>
</comment>
<keyword evidence="6 17" id="KW-0732">Signal</keyword>
<dbReference type="GO" id="GO:0009251">
    <property type="term" value="P:glucan catabolic process"/>
    <property type="evidence" value="ECO:0007669"/>
    <property type="project" value="TreeGrafter"/>
</dbReference>
<evidence type="ECO:0000256" key="10">
    <source>
        <dbReference type="ARBA" id="ARBA00023316"/>
    </source>
</evidence>
<comment type="cofactor">
    <cofactor evidence="1">
        <name>Mn(2+)</name>
        <dbReference type="ChEBI" id="CHEBI:29035"/>
    </cofactor>
</comment>
<dbReference type="STRING" id="416450.A0A1V6Q5M2"/>
<dbReference type="SUPFAM" id="SSF51445">
    <property type="entry name" value="(Trans)glycosidases"/>
    <property type="match status" value="1"/>
</dbReference>